<reference evidence="2" key="1">
    <citation type="submission" date="2016-11" db="UniProtKB">
        <authorList>
            <consortium name="WormBaseParasite"/>
        </authorList>
    </citation>
    <scope>IDENTIFICATION</scope>
</reference>
<name>A0A1I7Y9Z5_9BILA</name>
<sequence>MDALPWLFMERVCLCLERESLRDGSSIVSIWRAVFSATRKKIHTLVVYVKDEKLYAAARPTFLNAYRELAPLDSVDLKFVTNFTINREHVPSSYKEITFNGLQKLFRSIIPTSEGSPPVRYDYESRNHLRLFYTSTDFTVKLLSMRLPVDQ</sequence>
<accession>A0A1I7Y9Z5</accession>
<dbReference type="WBParaSite" id="L893_g14173.t1">
    <property type="protein sequence ID" value="L893_g14173.t1"/>
    <property type="gene ID" value="L893_g14173"/>
</dbReference>
<dbReference type="AlphaFoldDB" id="A0A1I7Y9Z5"/>
<evidence type="ECO:0000313" key="2">
    <source>
        <dbReference type="WBParaSite" id="L893_g14173.t1"/>
    </source>
</evidence>
<keyword evidence="1" id="KW-1185">Reference proteome</keyword>
<proteinExistence type="predicted"/>
<organism evidence="1 2">
    <name type="scientific">Steinernema glaseri</name>
    <dbReference type="NCBI Taxonomy" id="37863"/>
    <lineage>
        <taxon>Eukaryota</taxon>
        <taxon>Metazoa</taxon>
        <taxon>Ecdysozoa</taxon>
        <taxon>Nematoda</taxon>
        <taxon>Chromadorea</taxon>
        <taxon>Rhabditida</taxon>
        <taxon>Tylenchina</taxon>
        <taxon>Panagrolaimomorpha</taxon>
        <taxon>Strongyloidoidea</taxon>
        <taxon>Steinernematidae</taxon>
        <taxon>Steinernema</taxon>
    </lineage>
</organism>
<evidence type="ECO:0000313" key="1">
    <source>
        <dbReference type="Proteomes" id="UP000095287"/>
    </source>
</evidence>
<protein>
    <submittedName>
        <fullName evidence="2">DUF223 domain-containing protein</fullName>
    </submittedName>
</protein>
<dbReference type="Proteomes" id="UP000095287">
    <property type="component" value="Unplaced"/>
</dbReference>